<keyword evidence="3 4" id="KW-0808">Transferase</keyword>
<proteinExistence type="inferred from homology"/>
<sequence length="691" mass="75033">MGEEAVVAAANGGTAGGGRSSRPHAVVMPYPLQGHVIPAVHLALRLAERGFSVTFVNTESVHHQTARALGADGNIFAGVVRASPELDVRYEVVSDGFPLGFDRSLNHDQFMEGILHVLPAHVEELLRRVVVHPPTTCLVIDTFFVWPATLARKLGVPYVSFWTEPALIFNLYYRMDLLTKHGHFKCKEAEKLRLLGMQLMASPEEAGVVAAGPGGGKPHAVVVSYPLQGHIIPAAHLALRLAARGFAVTFVSTEAVHDQTARALGADPDGYDVFAAARASVSGGQELLDVAYELVSDGLPVVFDRSLHHDKFMGALLHALSAHVERLLRRVVVDPGATFLVADTFFVWPATLARRLGVAYVSFWTEPALIFNLYYHIDLLTQNGHFRCNEPRKDTITYIPGVPSIEPNELMSYLQETDTTSVVHRIIFKAFDEARGADYILCNTVEELEPSTIAALRAEKPFYAVGPIFPAGFARSAVATSMWAESDCSRWLDAQPPGSVLYISFGSYAHVTKQELHEIAGGVLASGARFLWVLRPDIVSSDDPEPLPEGFAAAAAGRGVVVPWCCQVEVLSHAAVGGFLTHCGWNSILESVWAGVPMLCFPLLTDQFTNRRLVAREWRAGVSIGDRGAVFADEVRARIEGVMGGEEGVKLREQVRKLRGTLEAAVAPGGSSRGNFDEFVDVLKRRCGGGH</sequence>
<name>A0A1E5W285_9POAL</name>
<dbReference type="EMBL" id="LWDX02023264">
    <property type="protein sequence ID" value="OEL31489.1"/>
    <property type="molecule type" value="Genomic_DNA"/>
</dbReference>
<dbReference type="FunFam" id="3.40.50.2000:FF:000078">
    <property type="entry name" value="Glycosyltransferase"/>
    <property type="match status" value="1"/>
</dbReference>
<organism evidence="4 5">
    <name type="scientific">Dichanthelium oligosanthes</name>
    <dbReference type="NCBI Taxonomy" id="888268"/>
    <lineage>
        <taxon>Eukaryota</taxon>
        <taxon>Viridiplantae</taxon>
        <taxon>Streptophyta</taxon>
        <taxon>Embryophyta</taxon>
        <taxon>Tracheophyta</taxon>
        <taxon>Spermatophyta</taxon>
        <taxon>Magnoliopsida</taxon>
        <taxon>Liliopsida</taxon>
        <taxon>Poales</taxon>
        <taxon>Poaceae</taxon>
        <taxon>PACMAD clade</taxon>
        <taxon>Panicoideae</taxon>
        <taxon>Panicodae</taxon>
        <taxon>Paniceae</taxon>
        <taxon>Dichantheliinae</taxon>
        <taxon>Dichanthelium</taxon>
    </lineage>
</organism>
<dbReference type="Proteomes" id="UP000095767">
    <property type="component" value="Unassembled WGS sequence"/>
</dbReference>
<dbReference type="PANTHER" id="PTHR11926">
    <property type="entry name" value="GLUCOSYL/GLUCURONOSYL TRANSFERASES"/>
    <property type="match status" value="1"/>
</dbReference>
<comment type="caution">
    <text evidence="4">The sequence shown here is derived from an EMBL/GenBank/DDBJ whole genome shotgun (WGS) entry which is preliminary data.</text>
</comment>
<keyword evidence="2" id="KW-0328">Glycosyltransferase</keyword>
<dbReference type="AlphaFoldDB" id="A0A1E5W285"/>
<dbReference type="PROSITE" id="PS00375">
    <property type="entry name" value="UDPGT"/>
    <property type="match status" value="1"/>
</dbReference>
<dbReference type="SUPFAM" id="SSF53756">
    <property type="entry name" value="UDP-Glycosyltransferase/glycogen phosphorylase"/>
    <property type="match status" value="2"/>
</dbReference>
<evidence type="ECO:0000256" key="2">
    <source>
        <dbReference type="ARBA" id="ARBA00022676"/>
    </source>
</evidence>
<keyword evidence="5" id="KW-1185">Reference proteome</keyword>
<dbReference type="Gene3D" id="3.40.50.2000">
    <property type="entry name" value="Glycogen Phosphorylase B"/>
    <property type="match status" value="3"/>
</dbReference>
<dbReference type="PANTHER" id="PTHR11926:SF774">
    <property type="entry name" value="UDP-GLYCOSYLTRANSFERASE 85A1-RELATED"/>
    <property type="match status" value="1"/>
</dbReference>
<reference evidence="4 5" key="1">
    <citation type="submission" date="2016-09" db="EMBL/GenBank/DDBJ databases">
        <title>The draft genome of Dichanthelium oligosanthes: A C3 panicoid grass species.</title>
        <authorList>
            <person name="Studer A.J."/>
            <person name="Schnable J.C."/>
            <person name="Brutnell T.P."/>
        </authorList>
    </citation>
    <scope>NUCLEOTIDE SEQUENCE [LARGE SCALE GENOMIC DNA]</scope>
    <source>
        <strain evidence="5">cv. Kellogg 1175</strain>
        <tissue evidence="4">Leaf</tissue>
    </source>
</reference>
<protein>
    <submittedName>
        <fullName evidence="4">UDP-glycosyltransferase 86A1</fullName>
    </submittedName>
</protein>
<dbReference type="CDD" id="cd03784">
    <property type="entry name" value="GT1_Gtf-like"/>
    <property type="match status" value="1"/>
</dbReference>
<accession>A0A1E5W285</accession>
<evidence type="ECO:0000256" key="1">
    <source>
        <dbReference type="ARBA" id="ARBA00009995"/>
    </source>
</evidence>
<comment type="similarity">
    <text evidence="1">Belongs to the UDP-glycosyltransferase family.</text>
</comment>
<dbReference type="OrthoDB" id="5835829at2759"/>
<dbReference type="Pfam" id="PF00201">
    <property type="entry name" value="UDPGT"/>
    <property type="match status" value="1"/>
</dbReference>
<evidence type="ECO:0000313" key="4">
    <source>
        <dbReference type="EMBL" id="OEL31489.1"/>
    </source>
</evidence>
<dbReference type="GO" id="GO:0008194">
    <property type="term" value="F:UDP-glycosyltransferase activity"/>
    <property type="evidence" value="ECO:0007669"/>
    <property type="project" value="InterPro"/>
</dbReference>
<dbReference type="InterPro" id="IPR002213">
    <property type="entry name" value="UDP_glucos_trans"/>
</dbReference>
<dbReference type="InterPro" id="IPR035595">
    <property type="entry name" value="UDP_glycos_trans_CS"/>
</dbReference>
<dbReference type="GO" id="GO:0016758">
    <property type="term" value="F:hexosyltransferase activity"/>
    <property type="evidence" value="ECO:0007669"/>
    <property type="project" value="UniProtKB-ARBA"/>
</dbReference>
<gene>
    <name evidence="4" type="ORF">BAE44_0007492</name>
</gene>
<evidence type="ECO:0000256" key="3">
    <source>
        <dbReference type="ARBA" id="ARBA00022679"/>
    </source>
</evidence>
<evidence type="ECO:0000313" key="5">
    <source>
        <dbReference type="Proteomes" id="UP000095767"/>
    </source>
</evidence>